<evidence type="ECO:0000256" key="1">
    <source>
        <dbReference type="SAM" id="MobiDB-lite"/>
    </source>
</evidence>
<keyword evidence="2" id="KW-1133">Transmembrane helix</keyword>
<evidence type="ECO:0000256" key="2">
    <source>
        <dbReference type="SAM" id="Phobius"/>
    </source>
</evidence>
<feature type="compositionally biased region" description="Basic residues" evidence="1">
    <location>
        <begin position="346"/>
        <end position="373"/>
    </location>
</feature>
<accession>A0A1I8FLW2</accession>
<keyword evidence="2" id="KW-0812">Transmembrane</keyword>
<keyword evidence="2" id="KW-0472">Membrane</keyword>
<name>A0A1I8FLW2_9PLAT</name>
<reference evidence="4" key="1">
    <citation type="submission" date="2016-11" db="UniProtKB">
        <authorList>
            <consortium name="WormBaseParasite"/>
        </authorList>
    </citation>
    <scope>IDENTIFICATION</scope>
</reference>
<evidence type="ECO:0000313" key="3">
    <source>
        <dbReference type="Proteomes" id="UP000095280"/>
    </source>
</evidence>
<keyword evidence="3" id="KW-1185">Reference proteome</keyword>
<feature type="compositionally biased region" description="Low complexity" evidence="1">
    <location>
        <begin position="318"/>
        <end position="331"/>
    </location>
</feature>
<evidence type="ECO:0000313" key="4">
    <source>
        <dbReference type="WBParaSite" id="maker-unitig_38352-snap-gene-0.2-mRNA-1"/>
    </source>
</evidence>
<organism evidence="3 4">
    <name type="scientific">Macrostomum lignano</name>
    <dbReference type="NCBI Taxonomy" id="282301"/>
    <lineage>
        <taxon>Eukaryota</taxon>
        <taxon>Metazoa</taxon>
        <taxon>Spiralia</taxon>
        <taxon>Lophotrochozoa</taxon>
        <taxon>Platyhelminthes</taxon>
        <taxon>Rhabditophora</taxon>
        <taxon>Macrostomorpha</taxon>
        <taxon>Macrostomida</taxon>
        <taxon>Macrostomidae</taxon>
        <taxon>Macrostomum</taxon>
    </lineage>
</organism>
<dbReference type="AlphaFoldDB" id="A0A1I8FLW2"/>
<dbReference type="WBParaSite" id="maker-unitig_38352-snap-gene-0.2-mRNA-1">
    <property type="protein sequence ID" value="maker-unitig_38352-snap-gene-0.2-mRNA-1"/>
    <property type="gene ID" value="maker-unitig_38352-snap-gene-0.2"/>
</dbReference>
<protein>
    <submittedName>
        <fullName evidence="4">Os01g0276700 protein</fullName>
    </submittedName>
</protein>
<proteinExistence type="predicted"/>
<dbReference type="Proteomes" id="UP000095280">
    <property type="component" value="Unplaced"/>
</dbReference>
<sequence>SVQAKRRVATKSERLFTAAALPVFDSHTAQPPRNCRRVCSVAALCLHCSGHSSWRPLAAPPRLVAALEGALTADDANRGVPVRLESPRPVWPSCQTMPACSCGVNLRDCRQPPSSQPREPSGSVETAVVELVNRTGGWAGNDSHFIFSQRLREGADADSNRPRSPSSSRWFLPSAGAIIAALFLVAAVMRFRRSCTKRRQMEKELQSLRKKSIECRLSEAAAASRSRNSAVAEPPFFIVDFASLDNVQELDAMSNPSESGDLDRSSLTQSEEFAQGAAVAVTTAPAAAAASIAADSNSVSHPSKAFVIPAYSTARTPGQSGSGSSSCSATSDSHEHQQPPPPPAARSHRCRRRHRRCTSAIRQPRRLCGRPRRRPSDHFDRLAIIPGRR</sequence>
<feature type="transmembrane region" description="Helical" evidence="2">
    <location>
        <begin position="170"/>
        <end position="191"/>
    </location>
</feature>
<feature type="region of interest" description="Disordered" evidence="1">
    <location>
        <begin position="314"/>
        <end position="389"/>
    </location>
</feature>